<feature type="region of interest" description="Disordered" evidence="1">
    <location>
        <begin position="272"/>
        <end position="295"/>
    </location>
</feature>
<organism evidence="3 4">
    <name type="scientific">Maritimibacter dapengensis</name>
    <dbReference type="NCBI Taxonomy" id="2836868"/>
    <lineage>
        <taxon>Bacteria</taxon>
        <taxon>Pseudomonadati</taxon>
        <taxon>Pseudomonadota</taxon>
        <taxon>Alphaproteobacteria</taxon>
        <taxon>Rhodobacterales</taxon>
        <taxon>Roseobacteraceae</taxon>
        <taxon>Maritimibacter</taxon>
    </lineage>
</organism>
<dbReference type="PANTHER" id="PTHR23088">
    <property type="entry name" value="NITRILASE-RELATED"/>
    <property type="match status" value="1"/>
</dbReference>
<keyword evidence="3" id="KW-0378">Hydrolase</keyword>
<comment type="caution">
    <text evidence="3">The sequence shown here is derived from an EMBL/GenBank/DDBJ whole genome shotgun (WGS) entry which is preliminary data.</text>
</comment>
<evidence type="ECO:0000259" key="2">
    <source>
        <dbReference type="PROSITE" id="PS50263"/>
    </source>
</evidence>
<dbReference type="PANTHER" id="PTHR23088:SF50">
    <property type="entry name" value="HYDROLASE YHCX"/>
    <property type="match status" value="1"/>
</dbReference>
<reference evidence="3 4" key="1">
    <citation type="submission" date="2021-05" db="EMBL/GenBank/DDBJ databases">
        <title>Culturable bacteria isolated from Daya Bay.</title>
        <authorList>
            <person name="Zheng W."/>
            <person name="Yu S."/>
            <person name="Huang Y."/>
        </authorList>
    </citation>
    <scope>NUCLEOTIDE SEQUENCE [LARGE SCALE GENOMIC DNA]</scope>
    <source>
        <strain evidence="3 4">DP4N28-5</strain>
    </source>
</reference>
<evidence type="ECO:0000256" key="1">
    <source>
        <dbReference type="SAM" id="MobiDB-lite"/>
    </source>
</evidence>
<sequence>MKIAAATYPINRFDTWSDWEHKARVWVEEAAGEGADLLVFPEYGAMELASLTPKATTLVMQMSAVSGALPRAWDVWGRLAEQHGVHILAPSGPIIENGKPVNRAMFFTPTGARQAHDKSVMTPWEHDPMRVVPGAPPVLMQTALGRIGVLICYDCEFPLAARAMVESGADLILVPSATETMAGFHRVRIGAQARALEGQIVVAHAPTQGQAPWCEVVDENAGCAGIYVPPDIGFPSNGILAQGVLNRPGWTFATVDLAALAQVREAGGVRTRSDWPAHHDAATGHLPPITTVDLR</sequence>
<dbReference type="Proteomes" id="UP000756530">
    <property type="component" value="Unassembled WGS sequence"/>
</dbReference>
<dbReference type="InterPro" id="IPR003010">
    <property type="entry name" value="C-N_Hydrolase"/>
</dbReference>
<accession>A0ABS6T138</accession>
<gene>
    <name evidence="3" type="ORF">KJP28_08365</name>
</gene>
<dbReference type="RefSeq" id="WP_218392107.1">
    <property type="nucleotide sequence ID" value="NZ_JAHUZE010000002.1"/>
</dbReference>
<dbReference type="Pfam" id="PF00795">
    <property type="entry name" value="CN_hydrolase"/>
    <property type="match status" value="1"/>
</dbReference>
<protein>
    <submittedName>
        <fullName evidence="3">Carbon-nitrogen hydrolase family protein</fullName>
    </submittedName>
</protein>
<evidence type="ECO:0000313" key="4">
    <source>
        <dbReference type="Proteomes" id="UP000756530"/>
    </source>
</evidence>
<evidence type="ECO:0000313" key="3">
    <source>
        <dbReference type="EMBL" id="MBV7378939.1"/>
    </source>
</evidence>
<keyword evidence="4" id="KW-1185">Reference proteome</keyword>
<dbReference type="CDD" id="cd07574">
    <property type="entry name" value="nitrilase_Rim1_like"/>
    <property type="match status" value="1"/>
</dbReference>
<dbReference type="GO" id="GO:0016787">
    <property type="term" value="F:hydrolase activity"/>
    <property type="evidence" value="ECO:0007669"/>
    <property type="project" value="UniProtKB-KW"/>
</dbReference>
<feature type="domain" description="CN hydrolase" evidence="2">
    <location>
        <begin position="1"/>
        <end position="257"/>
    </location>
</feature>
<proteinExistence type="predicted"/>
<dbReference type="EMBL" id="JAHUZE010000002">
    <property type="protein sequence ID" value="MBV7378939.1"/>
    <property type="molecule type" value="Genomic_DNA"/>
</dbReference>
<feature type="compositionally biased region" description="Basic and acidic residues" evidence="1">
    <location>
        <begin position="272"/>
        <end position="282"/>
    </location>
</feature>
<dbReference type="PROSITE" id="PS50263">
    <property type="entry name" value="CN_HYDROLASE"/>
    <property type="match status" value="1"/>
</dbReference>
<name>A0ABS6T138_9RHOB</name>